<dbReference type="Pfam" id="PF20182">
    <property type="entry name" value="DUF6545"/>
    <property type="match status" value="1"/>
</dbReference>
<feature type="compositionally biased region" description="Basic and acidic residues" evidence="1">
    <location>
        <begin position="20"/>
        <end position="30"/>
    </location>
</feature>
<name>A0ABN1SP69_9ACTN</name>
<evidence type="ECO:0000313" key="3">
    <source>
        <dbReference type="EMBL" id="GAA1000335.1"/>
    </source>
</evidence>
<dbReference type="InterPro" id="IPR046675">
    <property type="entry name" value="DUF6545"/>
</dbReference>
<reference evidence="3 4" key="1">
    <citation type="journal article" date="2019" name="Int. J. Syst. Evol. Microbiol.">
        <title>The Global Catalogue of Microorganisms (GCM) 10K type strain sequencing project: providing services to taxonomists for standard genome sequencing and annotation.</title>
        <authorList>
            <consortium name="The Broad Institute Genomics Platform"/>
            <consortium name="The Broad Institute Genome Sequencing Center for Infectious Disease"/>
            <person name="Wu L."/>
            <person name="Ma J."/>
        </authorList>
    </citation>
    <scope>NUCLEOTIDE SEQUENCE [LARGE SCALE GENOMIC DNA]</scope>
    <source>
        <strain evidence="3 4">JCM 11445</strain>
    </source>
</reference>
<protein>
    <recommendedName>
        <fullName evidence="2">DUF6545 domain-containing protein</fullName>
    </recommendedName>
</protein>
<dbReference type="Proteomes" id="UP001500033">
    <property type="component" value="Unassembled WGS sequence"/>
</dbReference>
<feature type="domain" description="DUF6545" evidence="2">
    <location>
        <begin position="4"/>
        <end position="56"/>
    </location>
</feature>
<organism evidence="3 4">
    <name type="scientific">Streptomyces rhizosphaericus</name>
    <dbReference type="NCBI Taxonomy" id="114699"/>
    <lineage>
        <taxon>Bacteria</taxon>
        <taxon>Bacillati</taxon>
        <taxon>Actinomycetota</taxon>
        <taxon>Actinomycetes</taxon>
        <taxon>Kitasatosporales</taxon>
        <taxon>Streptomycetaceae</taxon>
        <taxon>Streptomyces</taxon>
        <taxon>Streptomyces violaceusniger group</taxon>
    </lineage>
</organism>
<comment type="caution">
    <text evidence="3">The sequence shown here is derived from an EMBL/GenBank/DDBJ whole genome shotgun (WGS) entry which is preliminary data.</text>
</comment>
<dbReference type="EMBL" id="BAAAIE010000110">
    <property type="protein sequence ID" value="GAA1000335.1"/>
    <property type="molecule type" value="Genomic_DNA"/>
</dbReference>
<gene>
    <name evidence="3" type="ORF">GCM10009576_090040</name>
</gene>
<accession>A0ABN1SP69</accession>
<evidence type="ECO:0000256" key="1">
    <source>
        <dbReference type="SAM" id="MobiDB-lite"/>
    </source>
</evidence>
<evidence type="ECO:0000259" key="2">
    <source>
        <dbReference type="Pfam" id="PF20182"/>
    </source>
</evidence>
<proteinExistence type="predicted"/>
<feature type="region of interest" description="Disordered" evidence="1">
    <location>
        <begin position="9"/>
        <end position="42"/>
    </location>
</feature>
<keyword evidence="4" id="KW-1185">Reference proteome</keyword>
<sequence length="77" mass="7913">MPSSAVAEAAQIKAALQAREAGDSQRDTADVPHGPAAGDMRVERDGLIRVAKAYQRSNLAEEAAVGPRTVAAGVNEA</sequence>
<evidence type="ECO:0000313" key="4">
    <source>
        <dbReference type="Proteomes" id="UP001500033"/>
    </source>
</evidence>
<feature type="compositionally biased region" description="Low complexity" evidence="1">
    <location>
        <begin position="9"/>
        <end position="19"/>
    </location>
</feature>